<feature type="compositionally biased region" description="Polar residues" evidence="1">
    <location>
        <begin position="343"/>
        <end position="357"/>
    </location>
</feature>
<reference evidence="4" key="1">
    <citation type="submission" date="2016-06" db="EMBL/GenBank/DDBJ databases">
        <authorList>
            <person name="Nascimento L."/>
            <person name="Pereira R.V."/>
            <person name="Martins L.F."/>
            <person name="Quaggio R.B."/>
            <person name="Silva A.M."/>
            <person name="Setubal J.C."/>
        </authorList>
    </citation>
    <scope>NUCLEOTIDE SEQUENCE [LARGE SCALE GENOMIC DNA]</scope>
</reference>
<dbReference type="Proteomes" id="UP000196475">
    <property type="component" value="Unassembled WGS sequence"/>
</dbReference>
<organism evidence="3 4">
    <name type="scientific">Bacillus thermozeamaize</name>
    <dbReference type="NCBI Taxonomy" id="230954"/>
    <lineage>
        <taxon>Bacteria</taxon>
        <taxon>Bacillati</taxon>
        <taxon>Bacillota</taxon>
        <taxon>Bacilli</taxon>
        <taxon>Bacillales</taxon>
        <taxon>Bacillaceae</taxon>
        <taxon>Bacillus</taxon>
    </lineage>
</organism>
<feature type="compositionally biased region" description="Basic and acidic residues" evidence="1">
    <location>
        <begin position="265"/>
        <end position="277"/>
    </location>
</feature>
<dbReference type="InterPro" id="IPR051928">
    <property type="entry name" value="NorD/CobT"/>
</dbReference>
<dbReference type="InterPro" id="IPR036465">
    <property type="entry name" value="vWFA_dom_sf"/>
</dbReference>
<feature type="compositionally biased region" description="Basic and acidic residues" evidence="1">
    <location>
        <begin position="332"/>
        <end position="341"/>
    </location>
</feature>
<proteinExistence type="predicted"/>
<evidence type="ECO:0000313" key="4">
    <source>
        <dbReference type="Proteomes" id="UP000196475"/>
    </source>
</evidence>
<feature type="region of interest" description="Disordered" evidence="1">
    <location>
        <begin position="412"/>
        <end position="472"/>
    </location>
</feature>
<feature type="region of interest" description="Disordered" evidence="1">
    <location>
        <begin position="265"/>
        <end position="365"/>
    </location>
</feature>
<evidence type="ECO:0000259" key="2">
    <source>
        <dbReference type="PROSITE" id="PS50234"/>
    </source>
</evidence>
<dbReference type="PANTHER" id="PTHR41248:SF1">
    <property type="entry name" value="NORD PROTEIN"/>
    <property type="match status" value="1"/>
</dbReference>
<dbReference type="PROSITE" id="PS50234">
    <property type="entry name" value="VWFA"/>
    <property type="match status" value="1"/>
</dbReference>
<dbReference type="SUPFAM" id="SSF53300">
    <property type="entry name" value="vWA-like"/>
    <property type="match status" value="1"/>
</dbReference>
<dbReference type="AlphaFoldDB" id="A0A1Y3PNB5"/>
<dbReference type="InterPro" id="IPR002035">
    <property type="entry name" value="VWF_A"/>
</dbReference>
<gene>
    <name evidence="3" type="ORF">BAA01_05405</name>
</gene>
<accession>A0A1Y3PNB5</accession>
<feature type="compositionally biased region" description="Low complexity" evidence="1">
    <location>
        <begin position="412"/>
        <end position="443"/>
    </location>
</feature>
<dbReference type="PANTHER" id="PTHR41248">
    <property type="entry name" value="NORD PROTEIN"/>
    <property type="match status" value="1"/>
</dbReference>
<name>A0A1Y3PNB5_9BACI</name>
<evidence type="ECO:0000313" key="3">
    <source>
        <dbReference type="EMBL" id="OUM88534.1"/>
    </source>
</evidence>
<feature type="compositionally biased region" description="Basic and acidic residues" evidence="1">
    <location>
        <begin position="290"/>
        <end position="317"/>
    </location>
</feature>
<feature type="domain" description="VWFA" evidence="2">
    <location>
        <begin position="687"/>
        <end position="804"/>
    </location>
</feature>
<dbReference type="Gene3D" id="3.40.50.410">
    <property type="entry name" value="von Willebrand factor, type A domain"/>
    <property type="match status" value="1"/>
</dbReference>
<comment type="caution">
    <text evidence="3">The sequence shown here is derived from an EMBL/GenBank/DDBJ whole genome shotgun (WGS) entry which is preliminary data.</text>
</comment>
<sequence>MDVHERQFLLSEAYRQYLERVVRTVSGEYDLQVVFSDQIQTDGRVIQINPLSPLLASLPTLEQKTLAILGQLAHEYFHIAYTDFRAFRLLPAKMREETPFRREMAYRLLNIIEDAAVEREGCEAYRGLFRRAVFFSNHVAFSQMPGIDEMQRRGAPSFQVLSQATLMQAILGRVKGHWRDERLAAVFEEALPILAQGREAADSMARLRHAEALYRLYLPWIEEMERQGAVADHSFQYVKPVFRYEEGTGGLRSVRITESGRMISEDSRVWESGRGAERGNGIGTGPNAESGRHAQEAQEEAGGTREADGWRWDEDVGHPSTAGKAAQLPGREAPEAQEPRSEASLQDDQSRLSNLQGGTRREKSSVPRLKWFRLGRRRRNAAAEARHMVDAEEVRADATGEGEKAMAPLADRSAPAADAAKATGASPGADHGAAPAGPAAVAGHQSGQDHQSGAEKDAAPFPASGTAPDDAAAGEWAPVLKELAKALGSVQAAARREREAGEKSRSLARDAAYRAERLATGVHQGIRLFANRDFVLGQEETARFAQLEAESRWLVQSMARQWQHWLMGGQPVRQTGLYSGKLDEQRLWRRDTRLFYRRLEDEAANELAILVLVDESGSMQEAERWRHAQRACLLLEAVCRACRLPFAVIGHLAVYGQPHVVHHHYLDFGPRPVSQRQRLVLLGPKENTREGLSLRYAGEYIRQARQAGWLGDPERVRPVLLSFSDGQPVHDVEGWTLKGTAAQEDARAAVRELEKDGIQVIGVAIGEEPSAIGQIYPHALEVRRLEDLPQRLIRKLRQLAEANG</sequence>
<protein>
    <recommendedName>
        <fullName evidence="2">VWFA domain-containing protein</fullName>
    </recommendedName>
</protein>
<evidence type="ECO:0000256" key="1">
    <source>
        <dbReference type="SAM" id="MobiDB-lite"/>
    </source>
</evidence>
<dbReference type="EMBL" id="LZRT01000060">
    <property type="protein sequence ID" value="OUM88534.1"/>
    <property type="molecule type" value="Genomic_DNA"/>
</dbReference>